<evidence type="ECO:0000256" key="2">
    <source>
        <dbReference type="ARBA" id="ARBA00008814"/>
    </source>
</evidence>
<evidence type="ECO:0000313" key="8">
    <source>
        <dbReference type="EMBL" id="EHQ59191.1"/>
    </source>
</evidence>
<accession>H3SP35</accession>
<dbReference type="GO" id="GO:0030288">
    <property type="term" value="C:outer membrane-bounded periplasmic space"/>
    <property type="evidence" value="ECO:0007669"/>
    <property type="project" value="TreeGrafter"/>
</dbReference>
<feature type="region of interest" description="Disordered" evidence="5">
    <location>
        <begin position="33"/>
        <end position="68"/>
    </location>
</feature>
<dbReference type="Gene3D" id="3.40.50.1980">
    <property type="entry name" value="Nitrogenase molybdenum iron protein domain"/>
    <property type="match status" value="2"/>
</dbReference>
<feature type="compositionally biased region" description="Low complexity" evidence="5">
    <location>
        <begin position="33"/>
        <end position="49"/>
    </location>
</feature>
<evidence type="ECO:0000313" key="9">
    <source>
        <dbReference type="Proteomes" id="UP000003900"/>
    </source>
</evidence>
<gene>
    <name evidence="8" type="ORF">PDENDC454_26718</name>
</gene>
<feature type="signal peptide" evidence="6">
    <location>
        <begin position="1"/>
        <end position="27"/>
    </location>
</feature>
<evidence type="ECO:0000259" key="7">
    <source>
        <dbReference type="PROSITE" id="PS50983"/>
    </source>
</evidence>
<dbReference type="PROSITE" id="PS50983">
    <property type="entry name" value="FE_B12_PBP"/>
    <property type="match status" value="1"/>
</dbReference>
<sequence length="341" mass="37369">MLMKWGRKTVAATALAAVMSMMLLGCANGNQNAGPAAAGPDKAAAADVANSNQTGSKEEGTEQASPRTYTDYKGHTIELPASMDNIIFAGETTGDLIELGIPMAGIFGDHLEGRRYEKEASQIENIGFPINLEKVASLNPDLIIIGSVDEKEYEQLSKIAPTIMFDTFASLDERMKEIGIIFNKEKEVEDWLQAYHDKAAKMWENLHATVLKPGETASVFTYYPGDRLFVMARAGLPQLLYGPGGLKPTPPIQEILDASEGFRLISPESLGEFAGDRIFILDPVDDEAKRSTDALLESPIWKGLPAVKNGHVYRLYIQESDSDAFTRLWLLDKLPEMLGNN</sequence>
<dbReference type="EMBL" id="AHKH01000174">
    <property type="protein sequence ID" value="EHQ59191.1"/>
    <property type="molecule type" value="Genomic_DNA"/>
</dbReference>
<protein>
    <submittedName>
        <fullName evidence="8">Ferrichrome-binding protein</fullName>
    </submittedName>
</protein>
<keyword evidence="3" id="KW-0813">Transport</keyword>
<evidence type="ECO:0000256" key="6">
    <source>
        <dbReference type="SAM" id="SignalP"/>
    </source>
</evidence>
<dbReference type="Proteomes" id="UP000003900">
    <property type="component" value="Unassembled WGS sequence"/>
</dbReference>
<feature type="domain" description="Fe/B12 periplasmic-binding" evidence="7">
    <location>
        <begin position="84"/>
        <end position="341"/>
    </location>
</feature>
<organism evidence="8 9">
    <name type="scientific">Paenibacillus dendritiformis C454</name>
    <dbReference type="NCBI Taxonomy" id="1131935"/>
    <lineage>
        <taxon>Bacteria</taxon>
        <taxon>Bacillati</taxon>
        <taxon>Bacillota</taxon>
        <taxon>Bacilli</taxon>
        <taxon>Bacillales</taxon>
        <taxon>Paenibacillaceae</taxon>
        <taxon>Paenibacillus</taxon>
    </lineage>
</organism>
<evidence type="ECO:0000256" key="4">
    <source>
        <dbReference type="ARBA" id="ARBA00022729"/>
    </source>
</evidence>
<evidence type="ECO:0000256" key="3">
    <source>
        <dbReference type="ARBA" id="ARBA00022448"/>
    </source>
</evidence>
<comment type="subcellular location">
    <subcellularLocation>
        <location evidence="1">Cell envelope</location>
    </subcellularLocation>
</comment>
<dbReference type="InterPro" id="IPR002491">
    <property type="entry name" value="ABC_transptr_periplasmic_BD"/>
</dbReference>
<dbReference type="PANTHER" id="PTHR30532">
    <property type="entry name" value="IRON III DICITRATE-BINDING PERIPLASMIC PROTEIN"/>
    <property type="match status" value="1"/>
</dbReference>
<feature type="chain" id="PRO_5039549582" evidence="6">
    <location>
        <begin position="28"/>
        <end position="341"/>
    </location>
</feature>
<comment type="caution">
    <text evidence="8">The sequence shown here is derived from an EMBL/GenBank/DDBJ whole genome shotgun (WGS) entry which is preliminary data.</text>
</comment>
<evidence type="ECO:0000256" key="5">
    <source>
        <dbReference type="SAM" id="MobiDB-lite"/>
    </source>
</evidence>
<dbReference type="GO" id="GO:1901678">
    <property type="term" value="P:iron coordination entity transport"/>
    <property type="evidence" value="ECO:0007669"/>
    <property type="project" value="UniProtKB-ARBA"/>
</dbReference>
<dbReference type="AlphaFoldDB" id="H3SP35"/>
<comment type="similarity">
    <text evidence="2">Belongs to the bacterial solute-binding protein 8 family.</text>
</comment>
<dbReference type="Pfam" id="PF01497">
    <property type="entry name" value="Peripla_BP_2"/>
    <property type="match status" value="1"/>
</dbReference>
<proteinExistence type="inferred from homology"/>
<dbReference type="PATRIC" id="fig|1131935.3.peg.5526"/>
<name>H3SP35_9BACL</name>
<dbReference type="InterPro" id="IPR051313">
    <property type="entry name" value="Bact_iron-sidero_bind"/>
</dbReference>
<reference evidence="8 9" key="1">
    <citation type="journal article" date="2012" name="J. Bacteriol.">
        <title>Genome Sequence of the Pattern-Forming Social Bacterium Paenibacillus dendritiformis C454 Chiral Morphotype.</title>
        <authorList>
            <person name="Sirota-Madi A."/>
            <person name="Olender T."/>
            <person name="Helman Y."/>
            <person name="Brainis I."/>
            <person name="Finkelshtein A."/>
            <person name="Roth D."/>
            <person name="Hagai E."/>
            <person name="Leshkowitz D."/>
            <person name="Brodsky L."/>
            <person name="Galatenko V."/>
            <person name="Nikolaev V."/>
            <person name="Gutnick D.L."/>
            <person name="Lancet D."/>
            <person name="Ben-Jacob E."/>
        </authorList>
    </citation>
    <scope>NUCLEOTIDE SEQUENCE [LARGE SCALE GENOMIC DNA]</scope>
    <source>
        <strain evidence="8 9">C454</strain>
    </source>
</reference>
<dbReference type="SUPFAM" id="SSF53807">
    <property type="entry name" value="Helical backbone' metal receptor"/>
    <property type="match status" value="1"/>
</dbReference>
<dbReference type="PROSITE" id="PS51257">
    <property type="entry name" value="PROKAR_LIPOPROTEIN"/>
    <property type="match status" value="1"/>
</dbReference>
<keyword evidence="4 6" id="KW-0732">Signal</keyword>
<keyword evidence="9" id="KW-1185">Reference proteome</keyword>
<dbReference type="RefSeq" id="WP_006679810.1">
    <property type="nucleotide sequence ID" value="NZ_AHKH01000174.1"/>
</dbReference>
<dbReference type="PANTHER" id="PTHR30532:SF26">
    <property type="entry name" value="IRON(3+)-HYDROXAMATE-BINDING PROTEIN FHUD"/>
    <property type="match status" value="1"/>
</dbReference>
<evidence type="ECO:0000256" key="1">
    <source>
        <dbReference type="ARBA" id="ARBA00004196"/>
    </source>
</evidence>
<dbReference type="STRING" id="1131935.PDENDC454_26718"/>